<keyword evidence="3" id="KW-1185">Reference proteome</keyword>
<dbReference type="AlphaFoldDB" id="A0A7W9PML5"/>
<protein>
    <recommendedName>
        <fullName evidence="4">LppP/LprE lipoprotein</fullName>
    </recommendedName>
</protein>
<feature type="chain" id="PRO_5039058985" description="LppP/LprE lipoprotein" evidence="1">
    <location>
        <begin position="26"/>
        <end position="142"/>
    </location>
</feature>
<accession>A0A7W9PML5</accession>
<evidence type="ECO:0008006" key="4">
    <source>
        <dbReference type="Google" id="ProtNLM"/>
    </source>
</evidence>
<gene>
    <name evidence="2" type="ORF">BJY24_007361</name>
</gene>
<comment type="caution">
    <text evidence="2">The sequence shown here is derived from an EMBL/GenBank/DDBJ whole genome shotgun (WGS) entry which is preliminary data.</text>
</comment>
<keyword evidence="1" id="KW-0732">Signal</keyword>
<name>A0A7W9PML5_9NOCA</name>
<evidence type="ECO:0000313" key="2">
    <source>
        <dbReference type="EMBL" id="MBB5918449.1"/>
    </source>
</evidence>
<evidence type="ECO:0000256" key="1">
    <source>
        <dbReference type="SAM" id="SignalP"/>
    </source>
</evidence>
<sequence>MIGIPAPGRGLAVAAAAVSVALALAGCGGDDSGQAPTANSLPEVIDCPFDKPAVRPANLILACADLGLRVEEIQWKTWGPETAEGDGVQKFNTCDPNCAEGHFDTKQVHIVLSDVVEPGHVYTKATTSVAGGETLIRPLTKR</sequence>
<feature type="signal peptide" evidence="1">
    <location>
        <begin position="1"/>
        <end position="25"/>
    </location>
</feature>
<dbReference type="Proteomes" id="UP000540412">
    <property type="component" value="Unassembled WGS sequence"/>
</dbReference>
<proteinExistence type="predicted"/>
<evidence type="ECO:0000313" key="3">
    <source>
        <dbReference type="Proteomes" id="UP000540412"/>
    </source>
</evidence>
<dbReference type="RefSeq" id="WP_051163339.1">
    <property type="nucleotide sequence ID" value="NZ_JACHIT010000002.1"/>
</dbReference>
<dbReference type="EMBL" id="JACHIT010000002">
    <property type="protein sequence ID" value="MBB5918449.1"/>
    <property type="molecule type" value="Genomic_DNA"/>
</dbReference>
<organism evidence="2 3">
    <name type="scientific">Nocardia transvalensis</name>
    <dbReference type="NCBI Taxonomy" id="37333"/>
    <lineage>
        <taxon>Bacteria</taxon>
        <taxon>Bacillati</taxon>
        <taxon>Actinomycetota</taxon>
        <taxon>Actinomycetes</taxon>
        <taxon>Mycobacteriales</taxon>
        <taxon>Nocardiaceae</taxon>
        <taxon>Nocardia</taxon>
    </lineage>
</organism>
<reference evidence="2 3" key="1">
    <citation type="submission" date="2020-08" db="EMBL/GenBank/DDBJ databases">
        <title>Sequencing the genomes of 1000 actinobacteria strains.</title>
        <authorList>
            <person name="Klenk H.-P."/>
        </authorList>
    </citation>
    <scope>NUCLEOTIDE SEQUENCE [LARGE SCALE GENOMIC DNA]</scope>
    <source>
        <strain evidence="2 3">DSM 43582</strain>
    </source>
</reference>